<dbReference type="RefSeq" id="WP_222509008.1">
    <property type="nucleotide sequence ID" value="NZ_JAHVJA010000007.1"/>
</dbReference>
<dbReference type="GO" id="GO:0016746">
    <property type="term" value="F:acyltransferase activity"/>
    <property type="evidence" value="ECO:0007669"/>
    <property type="project" value="UniProtKB-KW"/>
</dbReference>
<dbReference type="EC" id="2.3.1.-" evidence="2"/>
<keyword evidence="3" id="KW-1185">Reference proteome</keyword>
<dbReference type="Gene3D" id="3.40.630.30">
    <property type="match status" value="1"/>
</dbReference>
<name>A0ABS7NJK6_9RHOB</name>
<evidence type="ECO:0000313" key="3">
    <source>
        <dbReference type="Proteomes" id="UP000766629"/>
    </source>
</evidence>
<evidence type="ECO:0000259" key="1">
    <source>
        <dbReference type="Pfam" id="PF13480"/>
    </source>
</evidence>
<dbReference type="SUPFAM" id="SSF55729">
    <property type="entry name" value="Acyl-CoA N-acyltransferases (Nat)"/>
    <property type="match status" value="1"/>
</dbReference>
<organism evidence="2 3">
    <name type="scientific">Leisingera daeponensis</name>
    <dbReference type="NCBI Taxonomy" id="405746"/>
    <lineage>
        <taxon>Bacteria</taxon>
        <taxon>Pseudomonadati</taxon>
        <taxon>Pseudomonadota</taxon>
        <taxon>Alphaproteobacteria</taxon>
        <taxon>Rhodobacterales</taxon>
        <taxon>Roseobacteraceae</taxon>
        <taxon>Leisingera</taxon>
    </lineage>
</organism>
<evidence type="ECO:0000313" key="2">
    <source>
        <dbReference type="EMBL" id="MBY6140874.1"/>
    </source>
</evidence>
<dbReference type="EMBL" id="JAHVJA010000007">
    <property type="protein sequence ID" value="MBY6140874.1"/>
    <property type="molecule type" value="Genomic_DNA"/>
</dbReference>
<comment type="caution">
    <text evidence="2">The sequence shown here is derived from an EMBL/GenBank/DDBJ whole genome shotgun (WGS) entry which is preliminary data.</text>
</comment>
<dbReference type="InterPro" id="IPR016181">
    <property type="entry name" value="Acyl_CoA_acyltransferase"/>
</dbReference>
<dbReference type="Proteomes" id="UP000766629">
    <property type="component" value="Unassembled WGS sequence"/>
</dbReference>
<feature type="domain" description="BioF2-like acetyltransferase" evidence="1">
    <location>
        <begin position="177"/>
        <end position="310"/>
    </location>
</feature>
<dbReference type="InterPro" id="IPR038740">
    <property type="entry name" value="BioF2-like_GNAT_dom"/>
</dbReference>
<keyword evidence="2" id="KW-0808">Transferase</keyword>
<proteinExistence type="predicted"/>
<reference evidence="2 3" key="1">
    <citation type="submission" date="2021-06" db="EMBL/GenBank/DDBJ databases">
        <title>50 bacteria genomes isolated from Dapeng, Shenzhen, China.</title>
        <authorList>
            <person name="Zheng W."/>
            <person name="Yu S."/>
            <person name="Huang Y."/>
        </authorList>
    </citation>
    <scope>NUCLEOTIDE SEQUENCE [LARGE SCALE GENOMIC DNA]</scope>
    <source>
        <strain evidence="2 3">DP1N14-2</strain>
    </source>
</reference>
<dbReference type="Pfam" id="PF13480">
    <property type="entry name" value="Acetyltransf_6"/>
    <property type="match status" value="1"/>
</dbReference>
<gene>
    <name evidence="2" type="ORF">KUV26_15655</name>
</gene>
<accession>A0ABS7NJK6</accession>
<keyword evidence="2" id="KW-0012">Acyltransferase</keyword>
<protein>
    <submittedName>
        <fullName evidence="2">GNAT family N-acetyltransferase</fullName>
        <ecNumber evidence="2">2.3.1.-</ecNumber>
    </submittedName>
</protein>
<sequence>MQPLRVETVSSLGELQAMEEHLGALSAGAGAGAYDRPGFFLPWARAAVAVGQQPACLCLWRGQELAGFVPLFRRRDWKAALAWRGGPPVFGSSPAFDFLTDPQENQDELAGALIRALERMRWLDLTFENLPEGNRLGRWLGQAFVRQGYSVGRSPGLGYFLAEGVSSSAELEAQLSSKNRRNLRAAERKMAASCEVSLFTQDDDPEAAVQVLHAVVAASWKDCPRMRRIGLKLYADQIRGCARDGTLRFWSVSCQGEPAAFVFNLAEYGGTHHGYFTAITPKGCELGAGTALMYRSLKHSLDGGATSFNLWSARHNIKRMTNSRMQTVSLRISRASLGARLRLEAASRLQLLRQAFRTGNSRSRTQE</sequence>